<proteinExistence type="predicted"/>
<evidence type="ECO:0000259" key="4">
    <source>
        <dbReference type="Pfam" id="PF00291"/>
    </source>
</evidence>
<dbReference type="AlphaFoldDB" id="A0A0F6AZF6"/>
<dbReference type="SMR" id="A0A0F6AZF6"/>
<dbReference type="Proteomes" id="UP000002695">
    <property type="component" value="Chromosome"/>
</dbReference>
<dbReference type="GO" id="GO:0008838">
    <property type="term" value="F:diaminopropionate ammonia-lyase activity"/>
    <property type="evidence" value="ECO:0007669"/>
    <property type="project" value="UniProtKB-UniRule"/>
</dbReference>
<dbReference type="NCBIfam" id="TIGR03528">
    <property type="entry name" value="2_3_DAP_am_ly"/>
    <property type="match status" value="1"/>
</dbReference>
<evidence type="ECO:0000256" key="2">
    <source>
        <dbReference type="ARBA" id="ARBA00022898"/>
    </source>
</evidence>
<dbReference type="HOGENOM" id="CLU_021802_8_0_6"/>
<dbReference type="BioCyc" id="SENT588858:STM14_RS05465-MONOMER"/>
<dbReference type="NCBIfam" id="NF006058">
    <property type="entry name" value="PRK08206.1"/>
    <property type="match status" value="1"/>
</dbReference>
<dbReference type="Gene3D" id="3.40.50.1100">
    <property type="match status" value="3"/>
</dbReference>
<evidence type="ECO:0000256" key="3">
    <source>
        <dbReference type="NCBIfam" id="TIGR03528"/>
    </source>
</evidence>
<dbReference type="Pfam" id="PF00291">
    <property type="entry name" value="PALP"/>
    <property type="match status" value="1"/>
</dbReference>
<dbReference type="RefSeq" id="WP_000544849.1">
    <property type="nucleotide sequence ID" value="NC_016856.1"/>
</dbReference>
<protein>
    <recommendedName>
        <fullName evidence="3">Diaminopropionate ammonia-lyase</fullName>
        <ecNumber evidence="3">4.3.1.15</ecNumber>
    </recommendedName>
</protein>
<dbReference type="CDD" id="cd00640">
    <property type="entry name" value="Trp-synth-beta_II"/>
    <property type="match status" value="1"/>
</dbReference>
<dbReference type="InterPro" id="IPR001926">
    <property type="entry name" value="TrpB-like_PALP"/>
</dbReference>
<organism evidence="5 6">
    <name type="scientific">Salmonella typhimurium (strain 14028s / SGSC 2262)</name>
    <dbReference type="NCBI Taxonomy" id="588858"/>
    <lineage>
        <taxon>Bacteria</taxon>
        <taxon>Pseudomonadati</taxon>
        <taxon>Pseudomonadota</taxon>
        <taxon>Gammaproteobacteria</taxon>
        <taxon>Enterobacterales</taxon>
        <taxon>Enterobacteriaceae</taxon>
        <taxon>Salmonella</taxon>
    </lineage>
</organism>
<keyword evidence="6" id="KW-1185">Reference proteome</keyword>
<feature type="domain" description="Tryptophan synthase beta chain-like PALP" evidence="4">
    <location>
        <begin position="42"/>
        <end position="333"/>
    </location>
</feature>
<dbReference type="FunFam" id="3.40.50.1100:FF:000070">
    <property type="entry name" value="Diaminopropionate ammonia-lyase"/>
    <property type="match status" value="1"/>
</dbReference>
<evidence type="ECO:0000313" key="6">
    <source>
        <dbReference type="Proteomes" id="UP000002695"/>
    </source>
</evidence>
<name>A0A0F6AZF6_SALT1</name>
<dbReference type="NCBIfam" id="TIGR01747">
    <property type="entry name" value="diampropi_NH3ly"/>
    <property type="match status" value="1"/>
</dbReference>
<dbReference type="FunFam" id="3.40.50.1100:FF:000071">
    <property type="entry name" value="Diaminopropionate ammonia-lyase"/>
    <property type="match status" value="1"/>
</dbReference>
<dbReference type="EC" id="4.3.1.15" evidence="3"/>
<dbReference type="PANTHER" id="PTHR42937">
    <property type="match status" value="1"/>
</dbReference>
<gene>
    <name evidence="5" type="ordered locus">STM14_1136</name>
</gene>
<dbReference type="InterPro" id="IPR019871">
    <property type="entry name" value="DiNH2propionate_NH3-lyase_sub"/>
</dbReference>
<dbReference type="SUPFAM" id="SSF53686">
    <property type="entry name" value="Tryptophan synthase beta subunit-like PLP-dependent enzymes"/>
    <property type="match status" value="1"/>
</dbReference>
<dbReference type="GO" id="GO:0030170">
    <property type="term" value="F:pyridoxal phosphate binding"/>
    <property type="evidence" value="ECO:0007669"/>
    <property type="project" value="UniProtKB-UniRule"/>
</dbReference>
<dbReference type="PANTHER" id="PTHR42937:SF1">
    <property type="entry name" value="DIAMINOPROPIONATE AMMONIA-LYASE"/>
    <property type="match status" value="1"/>
</dbReference>
<sequence>MHELIKYQFNTRRKKYGTGAALSLLNGNVGHEVLAFHKKLPNYAVTPLHNLAHLSQRLGLGSIHIKDESWRFGLNAFKGLGGSYAVGKYLADKLQCDINSLSFAALNTPEIKEKIKDCVFVTATDGNHGRGVAWAAEQLGLKAVVYMPKGSSLIRAENIRHHGAECTITDLNYDDAVRLAHRMAQTKGWVLLQDTAWTGYEEIPTWIMQGYMTLAVEAYEQLAETNSPLPTHLILQAGVGSFAGSVMGYFVEKMQENIPNIIVVEPHQANCLYQSAVMDDGQPHCVTGDMATIMAGLACGEPNIISWPIIRDNTSCFISADDCLAAKGMRISAAPRPGTDTPFISGESGAIGVGLLYELMNNMHYQDLANRLQLDASAHVLLISTEGDTSPDIYEDIVWNGRSA</sequence>
<dbReference type="PATRIC" id="fig|588858.6.peg.1136"/>
<keyword evidence="2" id="KW-0663">Pyridoxal phosphate</keyword>
<dbReference type="KEGG" id="seo:STM14_1136"/>
<dbReference type="InterPro" id="IPR036052">
    <property type="entry name" value="TrpB-like_PALP_sf"/>
</dbReference>
<comment type="cofactor">
    <cofactor evidence="1">
        <name>pyridoxal 5'-phosphate</name>
        <dbReference type="ChEBI" id="CHEBI:597326"/>
    </cofactor>
</comment>
<evidence type="ECO:0000313" key="5">
    <source>
        <dbReference type="EMBL" id="ACY87630.1"/>
    </source>
</evidence>
<accession>A0A0F6AZF6</accession>
<reference evidence="5 6" key="1">
    <citation type="journal article" date="2010" name="J. Bacteriol.">
        <title>Short-term signatures of evolutionary change in the Salmonella enterica serovar typhimurium 14028 genome.</title>
        <authorList>
            <person name="Jarvik T."/>
            <person name="Smillie C."/>
            <person name="Groisman E.A."/>
            <person name="Ochman H."/>
        </authorList>
    </citation>
    <scope>NUCLEOTIDE SEQUENCE [LARGE SCALE GENOMIC DNA]</scope>
    <source>
        <strain evidence="6">14028s / SGSC 2262</strain>
    </source>
</reference>
<dbReference type="InterPro" id="IPR010081">
    <property type="entry name" value="DiNH2opropionate_NH3_lyase"/>
</dbReference>
<evidence type="ECO:0000256" key="1">
    <source>
        <dbReference type="ARBA" id="ARBA00001933"/>
    </source>
</evidence>
<dbReference type="EMBL" id="CP001363">
    <property type="protein sequence ID" value="ACY87630.1"/>
    <property type="molecule type" value="Genomic_DNA"/>
</dbReference>